<proteinExistence type="predicted"/>
<sequence length="32" mass="3439">LRAMPVSVAVTRRGLLQYLGELGCPEKPPVTS</sequence>
<protein>
    <submittedName>
        <fullName evidence="1">DNA-binding response regulator</fullName>
    </submittedName>
</protein>
<reference evidence="1" key="1">
    <citation type="submission" date="2017-02" db="UniProtKB">
        <authorList>
            <consortium name="WormBaseParasite"/>
        </authorList>
    </citation>
    <scope>IDENTIFICATION</scope>
</reference>
<evidence type="ECO:0000313" key="1">
    <source>
        <dbReference type="WBParaSite" id="ASIM_0000923401-mRNA-1"/>
    </source>
</evidence>
<dbReference type="WBParaSite" id="ASIM_0000923401-mRNA-1">
    <property type="protein sequence ID" value="ASIM_0000923401-mRNA-1"/>
    <property type="gene ID" value="ASIM_0000923401"/>
</dbReference>
<name>A0A0M3JNJ4_ANISI</name>
<dbReference type="AlphaFoldDB" id="A0A0M3JNJ4"/>
<accession>A0A0M3JNJ4</accession>
<organism evidence="1">
    <name type="scientific">Anisakis simplex</name>
    <name type="common">Herring worm</name>
    <dbReference type="NCBI Taxonomy" id="6269"/>
    <lineage>
        <taxon>Eukaryota</taxon>
        <taxon>Metazoa</taxon>
        <taxon>Ecdysozoa</taxon>
        <taxon>Nematoda</taxon>
        <taxon>Chromadorea</taxon>
        <taxon>Rhabditida</taxon>
        <taxon>Spirurina</taxon>
        <taxon>Ascaridomorpha</taxon>
        <taxon>Ascaridoidea</taxon>
        <taxon>Anisakidae</taxon>
        <taxon>Anisakis</taxon>
        <taxon>Anisakis simplex complex</taxon>
    </lineage>
</organism>